<feature type="transmembrane region" description="Helical" evidence="6">
    <location>
        <begin position="203"/>
        <end position="224"/>
    </location>
</feature>
<evidence type="ECO:0000259" key="7">
    <source>
        <dbReference type="Pfam" id="PF01545"/>
    </source>
</evidence>
<feature type="domain" description="Cation efflux protein cytoplasmic" evidence="8">
    <location>
        <begin position="409"/>
        <end position="476"/>
    </location>
</feature>
<dbReference type="SUPFAM" id="SSF160240">
    <property type="entry name" value="Cation efflux protein cytoplasmic domain-like"/>
    <property type="match status" value="1"/>
</dbReference>
<evidence type="ECO:0000256" key="5">
    <source>
        <dbReference type="ARBA" id="ARBA00023136"/>
    </source>
</evidence>
<name>A0AA86NR36_9EUKA</name>
<sequence length="483" mass="54480">MSEYDNSSFHKLKDVQYTEVSNNSSKYFENVKAGVMPIIPVSFSHLYNNENFDAQYALVSCNCVKALQTPHLCNFMQNAELKKFFEELPLRLSHLEKINPSSKQQIRQSIFDKALTLLSKVPHCTQTVSHFNPNQSTKYDLHIYQDLKNMFPVEWQQHIEPQSPVKENGKRNGKLMINLSFMSSFVLLGIILIALALSKSMSILATAMDLLLEILSGIVLFISVRLAKLGIKQGEFQQAIHYNNPDNIKYIYAQRYESLGVLSFSCIMGTCSIVLAAGCIGKIMSIIHGVESNIEFGIIPMSIIIFTLFIKVFLVTGCHIAAKQNLLQKDALLAYRDDHRNDIMSNSLGFLGAMLSSNLKGKWELCDPIASFILSIYILCNWAGNAITQMKQLAGFQADQKVLDDMMMRLLHQFNPKITEVEGFVGYQSGQQIVLEITLKVSKTATIKQAHDICQKLQNGFEAVPGIERCFVHMESDDCKNEF</sequence>
<reference evidence="9" key="1">
    <citation type="submission" date="2023-06" db="EMBL/GenBank/DDBJ databases">
        <authorList>
            <person name="Kurt Z."/>
        </authorList>
    </citation>
    <scope>NUCLEOTIDE SEQUENCE</scope>
</reference>
<organism evidence="9">
    <name type="scientific">Hexamita inflata</name>
    <dbReference type="NCBI Taxonomy" id="28002"/>
    <lineage>
        <taxon>Eukaryota</taxon>
        <taxon>Metamonada</taxon>
        <taxon>Diplomonadida</taxon>
        <taxon>Hexamitidae</taxon>
        <taxon>Hexamitinae</taxon>
        <taxon>Hexamita</taxon>
    </lineage>
</organism>
<evidence type="ECO:0000256" key="3">
    <source>
        <dbReference type="ARBA" id="ARBA00022692"/>
    </source>
</evidence>
<evidence type="ECO:0000313" key="11">
    <source>
        <dbReference type="Proteomes" id="UP001642409"/>
    </source>
</evidence>
<dbReference type="InterPro" id="IPR027469">
    <property type="entry name" value="Cation_efflux_TMD_sf"/>
</dbReference>
<dbReference type="AlphaFoldDB" id="A0AA86NR36"/>
<dbReference type="Proteomes" id="UP001642409">
    <property type="component" value="Unassembled WGS sequence"/>
</dbReference>
<dbReference type="EMBL" id="CAXDID020000609">
    <property type="protein sequence ID" value="CAL6106311.1"/>
    <property type="molecule type" value="Genomic_DNA"/>
</dbReference>
<evidence type="ECO:0000256" key="6">
    <source>
        <dbReference type="SAM" id="Phobius"/>
    </source>
</evidence>
<keyword evidence="3 6" id="KW-0812">Transmembrane</keyword>
<dbReference type="Pfam" id="PF16916">
    <property type="entry name" value="ZT_dimer"/>
    <property type="match status" value="1"/>
</dbReference>
<dbReference type="InterPro" id="IPR050291">
    <property type="entry name" value="CDF_Transporter"/>
</dbReference>
<feature type="transmembrane region" description="Helical" evidence="6">
    <location>
        <begin position="259"/>
        <end position="284"/>
    </location>
</feature>
<dbReference type="Gene3D" id="3.30.70.1350">
    <property type="entry name" value="Cation efflux protein, cytoplasmic domain"/>
    <property type="match status" value="1"/>
</dbReference>
<comment type="caution">
    <text evidence="9">The sequence shown here is derived from an EMBL/GenBank/DDBJ whole genome shotgun (WGS) entry which is preliminary data.</text>
</comment>
<evidence type="ECO:0000259" key="8">
    <source>
        <dbReference type="Pfam" id="PF16916"/>
    </source>
</evidence>
<keyword evidence="2" id="KW-0813">Transport</keyword>
<dbReference type="EMBL" id="CATOUU010000307">
    <property type="protein sequence ID" value="CAI9924197.1"/>
    <property type="molecule type" value="Genomic_DNA"/>
</dbReference>
<dbReference type="InterPro" id="IPR058533">
    <property type="entry name" value="Cation_efflux_TM"/>
</dbReference>
<evidence type="ECO:0000313" key="10">
    <source>
        <dbReference type="EMBL" id="CAL6106311.1"/>
    </source>
</evidence>
<dbReference type="InterPro" id="IPR036837">
    <property type="entry name" value="Cation_efflux_CTD_sf"/>
</dbReference>
<dbReference type="GO" id="GO:0008324">
    <property type="term" value="F:monoatomic cation transmembrane transporter activity"/>
    <property type="evidence" value="ECO:0007669"/>
    <property type="project" value="InterPro"/>
</dbReference>
<reference evidence="10 11" key="2">
    <citation type="submission" date="2024-07" db="EMBL/GenBank/DDBJ databases">
        <authorList>
            <person name="Akdeniz Z."/>
        </authorList>
    </citation>
    <scope>NUCLEOTIDE SEQUENCE [LARGE SCALE GENOMIC DNA]</scope>
</reference>
<dbReference type="Pfam" id="PF01545">
    <property type="entry name" value="Cation_efflux"/>
    <property type="match status" value="1"/>
</dbReference>
<evidence type="ECO:0000256" key="1">
    <source>
        <dbReference type="ARBA" id="ARBA00004141"/>
    </source>
</evidence>
<gene>
    <name evidence="9" type="ORF">HINF_LOCUS11842</name>
    <name evidence="10" type="ORF">HINF_LOCUS73680</name>
</gene>
<keyword evidence="4 6" id="KW-1133">Transmembrane helix</keyword>
<comment type="subcellular location">
    <subcellularLocation>
        <location evidence="1">Membrane</location>
        <topology evidence="1">Multi-pass membrane protein</topology>
    </subcellularLocation>
</comment>
<dbReference type="PANTHER" id="PTHR43840">
    <property type="entry name" value="MITOCHONDRIAL METAL TRANSPORTER 1-RELATED"/>
    <property type="match status" value="1"/>
</dbReference>
<evidence type="ECO:0000313" key="9">
    <source>
        <dbReference type="EMBL" id="CAI9924197.1"/>
    </source>
</evidence>
<dbReference type="GO" id="GO:0016020">
    <property type="term" value="C:membrane"/>
    <property type="evidence" value="ECO:0007669"/>
    <property type="project" value="UniProtKB-SubCell"/>
</dbReference>
<protein>
    <submittedName>
        <fullName evidence="9">Cation efflux family protein</fullName>
    </submittedName>
    <submittedName>
        <fullName evidence="10">Cation_efflux family protein</fullName>
    </submittedName>
</protein>
<feature type="transmembrane region" description="Helical" evidence="6">
    <location>
        <begin position="296"/>
        <end position="322"/>
    </location>
</feature>
<dbReference type="Gene3D" id="1.20.1510.10">
    <property type="entry name" value="Cation efflux protein transmembrane domain"/>
    <property type="match status" value="1"/>
</dbReference>
<feature type="transmembrane region" description="Helical" evidence="6">
    <location>
        <begin position="175"/>
        <end position="197"/>
    </location>
</feature>
<evidence type="ECO:0000256" key="2">
    <source>
        <dbReference type="ARBA" id="ARBA00022448"/>
    </source>
</evidence>
<dbReference type="InterPro" id="IPR027470">
    <property type="entry name" value="Cation_efflux_CTD"/>
</dbReference>
<dbReference type="PANTHER" id="PTHR43840:SF13">
    <property type="entry name" value="CATION EFFLUX PROTEIN CYTOPLASMIC DOMAIN-CONTAINING PROTEIN"/>
    <property type="match status" value="1"/>
</dbReference>
<feature type="domain" description="Cation efflux protein transmembrane" evidence="7">
    <location>
        <begin position="254"/>
        <end position="393"/>
    </location>
</feature>
<evidence type="ECO:0000256" key="4">
    <source>
        <dbReference type="ARBA" id="ARBA00022989"/>
    </source>
</evidence>
<proteinExistence type="predicted"/>
<keyword evidence="5 6" id="KW-0472">Membrane</keyword>
<accession>A0AA86NR36</accession>
<keyword evidence="11" id="KW-1185">Reference proteome</keyword>
<dbReference type="SUPFAM" id="SSF161111">
    <property type="entry name" value="Cation efflux protein transmembrane domain-like"/>
    <property type="match status" value="1"/>
</dbReference>